<keyword evidence="4" id="KW-1003">Cell membrane</keyword>
<comment type="subcellular location">
    <subcellularLocation>
        <location evidence="1">Cell membrane</location>
        <topology evidence="1">Multi-pass membrane protein</topology>
    </subcellularLocation>
</comment>
<reference evidence="11 12" key="1">
    <citation type="submission" date="2019-09" db="EMBL/GenBank/DDBJ databases">
        <title>Genome sequence of Adhaeribacter sp. M2.</title>
        <authorList>
            <person name="Srinivasan S."/>
        </authorList>
    </citation>
    <scope>NUCLEOTIDE SEQUENCE [LARGE SCALE GENOMIC DNA]</scope>
    <source>
        <strain evidence="11 12">M2</strain>
    </source>
</reference>
<dbReference type="EMBL" id="VTWT01000001">
    <property type="protein sequence ID" value="KAA9346031.1"/>
    <property type="molecule type" value="Genomic_DNA"/>
</dbReference>
<evidence type="ECO:0000256" key="5">
    <source>
        <dbReference type="ARBA" id="ARBA00022692"/>
    </source>
</evidence>
<evidence type="ECO:0000256" key="2">
    <source>
        <dbReference type="ARBA" id="ARBA00022448"/>
    </source>
</evidence>
<feature type="transmembrane region" description="Helical" evidence="10">
    <location>
        <begin position="416"/>
        <end position="438"/>
    </location>
</feature>
<dbReference type="GO" id="GO:0005886">
    <property type="term" value="C:plasma membrane"/>
    <property type="evidence" value="ECO:0007669"/>
    <property type="project" value="UniProtKB-SubCell"/>
</dbReference>
<feature type="transmembrane region" description="Helical" evidence="10">
    <location>
        <begin position="242"/>
        <end position="267"/>
    </location>
</feature>
<evidence type="ECO:0000256" key="1">
    <source>
        <dbReference type="ARBA" id="ARBA00004651"/>
    </source>
</evidence>
<feature type="transmembrane region" description="Helical" evidence="10">
    <location>
        <begin position="50"/>
        <end position="76"/>
    </location>
</feature>
<dbReference type="CDD" id="cd13131">
    <property type="entry name" value="MATE_NorM_like"/>
    <property type="match status" value="1"/>
</dbReference>
<protein>
    <recommendedName>
        <fullName evidence="9">Multidrug-efflux transporter</fullName>
    </recommendedName>
</protein>
<accession>A0A5N1J538</accession>
<feature type="transmembrane region" description="Helical" evidence="10">
    <location>
        <begin position="160"/>
        <end position="181"/>
    </location>
</feature>
<dbReference type="PANTHER" id="PTHR43298:SF2">
    <property type="entry name" value="FMN_FAD EXPORTER YEEO-RELATED"/>
    <property type="match status" value="1"/>
</dbReference>
<keyword evidence="12" id="KW-1185">Reference proteome</keyword>
<keyword evidence="8 10" id="KW-0472">Membrane</keyword>
<comment type="caution">
    <text evidence="11">The sequence shown here is derived from an EMBL/GenBank/DDBJ whole genome shotgun (WGS) entry which is preliminary data.</text>
</comment>
<keyword evidence="3" id="KW-0050">Antiport</keyword>
<evidence type="ECO:0000256" key="8">
    <source>
        <dbReference type="ARBA" id="ARBA00023136"/>
    </source>
</evidence>
<evidence type="ECO:0000313" key="11">
    <source>
        <dbReference type="EMBL" id="KAA9346031.1"/>
    </source>
</evidence>
<feature type="transmembrane region" description="Helical" evidence="10">
    <location>
        <begin position="273"/>
        <end position="295"/>
    </location>
</feature>
<dbReference type="GO" id="GO:0042910">
    <property type="term" value="F:xenobiotic transmembrane transporter activity"/>
    <property type="evidence" value="ECO:0007669"/>
    <property type="project" value="InterPro"/>
</dbReference>
<evidence type="ECO:0000256" key="4">
    <source>
        <dbReference type="ARBA" id="ARBA00022475"/>
    </source>
</evidence>
<dbReference type="PANTHER" id="PTHR43298">
    <property type="entry name" value="MULTIDRUG RESISTANCE PROTEIN NORM-RELATED"/>
    <property type="match status" value="1"/>
</dbReference>
<feature type="transmembrane region" description="Helical" evidence="10">
    <location>
        <begin position="357"/>
        <end position="381"/>
    </location>
</feature>
<evidence type="ECO:0000256" key="9">
    <source>
        <dbReference type="ARBA" id="ARBA00031636"/>
    </source>
</evidence>
<organism evidence="11 12">
    <name type="scientific">Adhaeribacter soli</name>
    <dbReference type="NCBI Taxonomy" id="2607655"/>
    <lineage>
        <taxon>Bacteria</taxon>
        <taxon>Pseudomonadati</taxon>
        <taxon>Bacteroidota</taxon>
        <taxon>Cytophagia</taxon>
        <taxon>Cytophagales</taxon>
        <taxon>Hymenobacteraceae</taxon>
        <taxon>Adhaeribacter</taxon>
    </lineage>
</organism>
<dbReference type="RefSeq" id="WP_150902174.1">
    <property type="nucleotide sequence ID" value="NZ_VTWT01000001.1"/>
</dbReference>
<evidence type="ECO:0000256" key="6">
    <source>
        <dbReference type="ARBA" id="ARBA00022989"/>
    </source>
</evidence>
<dbReference type="AlphaFoldDB" id="A0A5N1J538"/>
<dbReference type="InterPro" id="IPR002528">
    <property type="entry name" value="MATE_fam"/>
</dbReference>
<gene>
    <name evidence="11" type="ORF">F0P94_02830</name>
</gene>
<evidence type="ECO:0000256" key="10">
    <source>
        <dbReference type="SAM" id="Phobius"/>
    </source>
</evidence>
<keyword evidence="6 10" id="KW-1133">Transmembrane helix</keyword>
<dbReference type="InterPro" id="IPR048279">
    <property type="entry name" value="MdtK-like"/>
</dbReference>
<evidence type="ECO:0000313" key="12">
    <source>
        <dbReference type="Proteomes" id="UP000326570"/>
    </source>
</evidence>
<feature type="transmembrane region" description="Helical" evidence="10">
    <location>
        <begin position="393"/>
        <end position="410"/>
    </location>
</feature>
<dbReference type="Proteomes" id="UP000326570">
    <property type="component" value="Unassembled WGS sequence"/>
</dbReference>
<evidence type="ECO:0000256" key="7">
    <source>
        <dbReference type="ARBA" id="ARBA00023065"/>
    </source>
</evidence>
<feature type="transmembrane region" description="Helical" evidence="10">
    <location>
        <begin position="88"/>
        <end position="109"/>
    </location>
</feature>
<feature type="transmembrane region" description="Helical" evidence="10">
    <location>
        <begin position="129"/>
        <end position="148"/>
    </location>
</feature>
<dbReference type="PIRSF" id="PIRSF006603">
    <property type="entry name" value="DinF"/>
    <property type="match status" value="1"/>
</dbReference>
<dbReference type="NCBIfam" id="TIGR00797">
    <property type="entry name" value="matE"/>
    <property type="match status" value="1"/>
</dbReference>
<keyword evidence="5 10" id="KW-0812">Transmembrane</keyword>
<keyword evidence="7" id="KW-0406">Ion transport</keyword>
<dbReference type="InterPro" id="IPR050222">
    <property type="entry name" value="MATE_MdtK"/>
</dbReference>
<name>A0A5N1J538_9BACT</name>
<dbReference type="GO" id="GO:0006811">
    <property type="term" value="P:monoatomic ion transport"/>
    <property type="evidence" value="ECO:0007669"/>
    <property type="project" value="UniProtKB-KW"/>
</dbReference>
<keyword evidence="2" id="KW-0813">Transport</keyword>
<feature type="transmembrane region" description="Helical" evidence="10">
    <location>
        <begin position="193"/>
        <end position="214"/>
    </location>
</feature>
<feature type="transmembrane region" description="Helical" evidence="10">
    <location>
        <begin position="316"/>
        <end position="337"/>
    </location>
</feature>
<dbReference type="Pfam" id="PF01554">
    <property type="entry name" value="MatE"/>
    <property type="match status" value="2"/>
</dbReference>
<dbReference type="GO" id="GO:0015297">
    <property type="term" value="F:antiporter activity"/>
    <property type="evidence" value="ECO:0007669"/>
    <property type="project" value="UniProtKB-KW"/>
</dbReference>
<proteinExistence type="predicted"/>
<sequence length="447" mass="48541">MFFSEYKSHFKANLSLAYPVVLSQLGHILVSLADNIMVAQLGTIELDAAALANSVFVVIMVCGLGLSFSITPLVAASVEKKNHSRISLLLVNGTVLCTWFGVLLAVVGLNSSSFLHYLNQPAEVVNKAIPFFNILLVSLIPLMIFQGVKQFAEGLSITKLPMLITIGANILNVILNYLLIYGKLGLPELGINGAAYATLVSRCLMATAIWILIFRLPELKKYSIHFRKKYLKIGHLQRLTKIGFPISVQMIFESGAFSFSTIMAGWISIQAQAAHQIALSIASVTYMMASGLAAAGTIRVGMQAGKGDFKELRKAGYSNLILGGAFMTFCGLLFILLHKEIPYWYAAENPDMEVMQLAAGLLIIAAFFQISDGVQVVGLGVLRGLQDVRIPSAISLVAYWVVALPLGYLLGFTFELGIYGVWTGLLVGLTIAALLLFLRFRKLTGAH</sequence>
<evidence type="ECO:0000256" key="3">
    <source>
        <dbReference type="ARBA" id="ARBA00022449"/>
    </source>
</evidence>